<evidence type="ECO:0000256" key="2">
    <source>
        <dbReference type="ARBA" id="ARBA00023125"/>
    </source>
</evidence>
<protein>
    <submittedName>
        <fullName evidence="6">TetR/AcrR family transcriptional regulator</fullName>
    </submittedName>
</protein>
<name>A0ABT4AAD2_9BACT</name>
<accession>A0ABT4AAD2</accession>
<dbReference type="PANTHER" id="PTHR30055">
    <property type="entry name" value="HTH-TYPE TRANSCRIPTIONAL REGULATOR RUTR"/>
    <property type="match status" value="1"/>
</dbReference>
<proteinExistence type="predicted"/>
<keyword evidence="2 4" id="KW-0238">DNA-binding</keyword>
<dbReference type="PROSITE" id="PS01081">
    <property type="entry name" value="HTH_TETR_1"/>
    <property type="match status" value="1"/>
</dbReference>
<dbReference type="EMBL" id="JAPNKA010000001">
    <property type="protein sequence ID" value="MCY1078291.1"/>
    <property type="molecule type" value="Genomic_DNA"/>
</dbReference>
<dbReference type="PROSITE" id="PS50977">
    <property type="entry name" value="HTH_TETR_2"/>
    <property type="match status" value="1"/>
</dbReference>
<organism evidence="6 7">
    <name type="scientific">Archangium lansingense</name>
    <dbReference type="NCBI Taxonomy" id="2995310"/>
    <lineage>
        <taxon>Bacteria</taxon>
        <taxon>Pseudomonadati</taxon>
        <taxon>Myxococcota</taxon>
        <taxon>Myxococcia</taxon>
        <taxon>Myxococcales</taxon>
        <taxon>Cystobacterineae</taxon>
        <taxon>Archangiaceae</taxon>
        <taxon>Archangium</taxon>
    </lineage>
</organism>
<dbReference type="Proteomes" id="UP001207654">
    <property type="component" value="Unassembled WGS sequence"/>
</dbReference>
<dbReference type="PRINTS" id="PR00455">
    <property type="entry name" value="HTHTETR"/>
</dbReference>
<dbReference type="PANTHER" id="PTHR30055:SF234">
    <property type="entry name" value="HTH-TYPE TRANSCRIPTIONAL REGULATOR BETI"/>
    <property type="match status" value="1"/>
</dbReference>
<dbReference type="InterPro" id="IPR050109">
    <property type="entry name" value="HTH-type_TetR-like_transc_reg"/>
</dbReference>
<comment type="caution">
    <text evidence="6">The sequence shown here is derived from an EMBL/GenBank/DDBJ whole genome shotgun (WGS) entry which is preliminary data.</text>
</comment>
<evidence type="ECO:0000313" key="6">
    <source>
        <dbReference type="EMBL" id="MCY1078291.1"/>
    </source>
</evidence>
<evidence type="ECO:0000256" key="3">
    <source>
        <dbReference type="ARBA" id="ARBA00023163"/>
    </source>
</evidence>
<dbReference type="Gene3D" id="1.10.357.10">
    <property type="entry name" value="Tetracycline Repressor, domain 2"/>
    <property type="match status" value="1"/>
</dbReference>
<dbReference type="InterPro" id="IPR023772">
    <property type="entry name" value="DNA-bd_HTH_TetR-type_CS"/>
</dbReference>
<dbReference type="InterPro" id="IPR001647">
    <property type="entry name" value="HTH_TetR"/>
</dbReference>
<gene>
    <name evidence="6" type="ORF">OV287_27820</name>
</gene>
<reference evidence="6 7" key="1">
    <citation type="submission" date="2022-11" db="EMBL/GenBank/DDBJ databases">
        <title>Minimal conservation of predation-associated metabolite biosynthetic gene clusters underscores biosynthetic potential of Myxococcota including descriptions for ten novel species: Archangium lansinium sp. nov., Myxococcus landrumus sp. nov., Nannocystis bai.</title>
        <authorList>
            <person name="Ahearne A."/>
            <person name="Stevens C."/>
            <person name="Phillips K."/>
        </authorList>
    </citation>
    <scope>NUCLEOTIDE SEQUENCE [LARGE SCALE GENOMIC DNA]</scope>
    <source>
        <strain evidence="6 7">MIWBW</strain>
    </source>
</reference>
<evidence type="ECO:0000256" key="4">
    <source>
        <dbReference type="PROSITE-ProRule" id="PRU00335"/>
    </source>
</evidence>
<evidence type="ECO:0000256" key="1">
    <source>
        <dbReference type="ARBA" id="ARBA00023015"/>
    </source>
</evidence>
<keyword evidence="7" id="KW-1185">Reference proteome</keyword>
<feature type="domain" description="HTH tetR-type" evidence="5">
    <location>
        <begin position="9"/>
        <end position="69"/>
    </location>
</feature>
<evidence type="ECO:0000313" key="7">
    <source>
        <dbReference type="Proteomes" id="UP001207654"/>
    </source>
</evidence>
<sequence length="233" mass="25844">MPDRSPPPALRADQILDAAATLLVRHGYRKVTVDDISREAGIGKGTVYLHWRSKQELFEALFLREAIAYVEGLLDQLRRDPRAVLPHRLLSESFLIVSARPVLRSLVTGDLAPLRSGLQASPLRSADLLATERFFALLTEHGLLRRDVPNLTYVLKAVHSGFYLLQSLDPTDAGLDVHAKAEALAHVIRTACEPATTPNSKALATAAAELITVFEKLIPPYRAWIYGEQPERR</sequence>
<dbReference type="RefSeq" id="WP_267537078.1">
    <property type="nucleotide sequence ID" value="NZ_JAPNKA010000001.1"/>
</dbReference>
<dbReference type="Pfam" id="PF00440">
    <property type="entry name" value="TetR_N"/>
    <property type="match status" value="1"/>
</dbReference>
<evidence type="ECO:0000259" key="5">
    <source>
        <dbReference type="PROSITE" id="PS50977"/>
    </source>
</evidence>
<dbReference type="InterPro" id="IPR009057">
    <property type="entry name" value="Homeodomain-like_sf"/>
</dbReference>
<keyword evidence="3" id="KW-0804">Transcription</keyword>
<keyword evidence="1" id="KW-0805">Transcription regulation</keyword>
<dbReference type="SUPFAM" id="SSF46689">
    <property type="entry name" value="Homeodomain-like"/>
    <property type="match status" value="1"/>
</dbReference>
<feature type="DNA-binding region" description="H-T-H motif" evidence="4">
    <location>
        <begin position="32"/>
        <end position="51"/>
    </location>
</feature>